<gene>
    <name evidence="1" type="ORF">CERZMDRAFT_89111</name>
</gene>
<protein>
    <submittedName>
        <fullName evidence="1">Uncharacterized protein</fullName>
    </submittedName>
</protein>
<name>A0A6A6F2D3_9PEZI</name>
<reference evidence="1" key="1">
    <citation type="journal article" date="2020" name="Stud. Mycol.">
        <title>101 Dothideomycetes genomes: a test case for predicting lifestyles and emergence of pathogens.</title>
        <authorList>
            <person name="Haridas S."/>
            <person name="Albert R."/>
            <person name="Binder M."/>
            <person name="Bloem J."/>
            <person name="Labutti K."/>
            <person name="Salamov A."/>
            <person name="Andreopoulos B."/>
            <person name="Baker S."/>
            <person name="Barry K."/>
            <person name="Bills G."/>
            <person name="Bluhm B."/>
            <person name="Cannon C."/>
            <person name="Castanera R."/>
            <person name="Culley D."/>
            <person name="Daum C."/>
            <person name="Ezra D."/>
            <person name="Gonzalez J."/>
            <person name="Henrissat B."/>
            <person name="Kuo A."/>
            <person name="Liang C."/>
            <person name="Lipzen A."/>
            <person name="Lutzoni F."/>
            <person name="Magnuson J."/>
            <person name="Mondo S."/>
            <person name="Nolan M."/>
            <person name="Ohm R."/>
            <person name="Pangilinan J."/>
            <person name="Park H.-J."/>
            <person name="Ramirez L."/>
            <person name="Alfaro M."/>
            <person name="Sun H."/>
            <person name="Tritt A."/>
            <person name="Yoshinaga Y."/>
            <person name="Zwiers L.-H."/>
            <person name="Turgeon B."/>
            <person name="Goodwin S."/>
            <person name="Spatafora J."/>
            <person name="Crous P."/>
            <person name="Grigoriev I."/>
        </authorList>
    </citation>
    <scope>NUCLEOTIDE SEQUENCE</scope>
    <source>
        <strain evidence="1">SCOH1-5</strain>
    </source>
</reference>
<dbReference type="AlphaFoldDB" id="A0A6A6F2D3"/>
<dbReference type="Proteomes" id="UP000799539">
    <property type="component" value="Unassembled WGS sequence"/>
</dbReference>
<organism evidence="1 2">
    <name type="scientific">Cercospora zeae-maydis SCOH1-5</name>
    <dbReference type="NCBI Taxonomy" id="717836"/>
    <lineage>
        <taxon>Eukaryota</taxon>
        <taxon>Fungi</taxon>
        <taxon>Dikarya</taxon>
        <taxon>Ascomycota</taxon>
        <taxon>Pezizomycotina</taxon>
        <taxon>Dothideomycetes</taxon>
        <taxon>Dothideomycetidae</taxon>
        <taxon>Mycosphaerellales</taxon>
        <taxon>Mycosphaerellaceae</taxon>
        <taxon>Cercospora</taxon>
    </lineage>
</organism>
<accession>A0A6A6F2D3</accession>
<dbReference type="EMBL" id="ML992714">
    <property type="protein sequence ID" value="KAF2206691.1"/>
    <property type="molecule type" value="Genomic_DNA"/>
</dbReference>
<dbReference type="OrthoDB" id="3651199at2759"/>
<sequence>MLSAVPFRADGILYIILFGLKQPIQINLDSTNSLQCVVFIHLTDLSLDQLSSVAINDVAHIGLGPVHGFVRATPRGPRPLYLTTNHTTNYLFTIAGAVSSHMVLRQHEETNFLINLSQALHELIRYVGWSDQHGGTHCLLDSESSNYGGDFRLSPRLHSKRQTYSEFILLLESAASKRRNHLQLVSEVSQVEHCPIHCFAKPEDIVPWLQDLMSDGECAIIVPGRAPGIRRTALRTQNNQPVETDFGGKDLASKKRKLEWDYVSTSFYNMGDDIEEAQVSEESGLSI</sequence>
<proteinExistence type="predicted"/>
<evidence type="ECO:0000313" key="1">
    <source>
        <dbReference type="EMBL" id="KAF2206691.1"/>
    </source>
</evidence>
<keyword evidence="2" id="KW-1185">Reference proteome</keyword>
<evidence type="ECO:0000313" key="2">
    <source>
        <dbReference type="Proteomes" id="UP000799539"/>
    </source>
</evidence>